<dbReference type="STRING" id="1435377.SUSAZ_06890"/>
<accession>A0A0U3GQW1</accession>
<dbReference type="OMA" id="DESPFME"/>
<feature type="coiled-coil region" evidence="1">
    <location>
        <begin position="33"/>
        <end position="81"/>
    </location>
</feature>
<dbReference type="Proteomes" id="UP000060043">
    <property type="component" value="Chromosome"/>
</dbReference>
<dbReference type="OrthoDB" id="43603at2157"/>
<dbReference type="RefSeq" id="WP_011278276.1">
    <property type="nucleotide sequence ID" value="NZ_BHWZ01000003.1"/>
</dbReference>
<evidence type="ECO:0000256" key="1">
    <source>
        <dbReference type="SAM" id="Coils"/>
    </source>
</evidence>
<dbReference type="Proteomes" id="UP000065473">
    <property type="component" value="Chromosome"/>
</dbReference>
<gene>
    <name evidence="2" type="ORF">ATY89_10780</name>
    <name evidence="3" type="ORF">ATZ20_02335</name>
</gene>
<proteinExistence type="predicted"/>
<evidence type="ECO:0000313" key="5">
    <source>
        <dbReference type="Proteomes" id="UP000065473"/>
    </source>
</evidence>
<organism evidence="3 4">
    <name type="scientific">Sulfolobus acidocaldarius</name>
    <dbReference type="NCBI Taxonomy" id="2285"/>
    <lineage>
        <taxon>Archaea</taxon>
        <taxon>Thermoproteota</taxon>
        <taxon>Thermoprotei</taxon>
        <taxon>Sulfolobales</taxon>
        <taxon>Sulfolobaceae</taxon>
        <taxon>Sulfolobus</taxon>
    </lineage>
</organism>
<dbReference type="GeneID" id="14551948"/>
<protein>
    <submittedName>
        <fullName evidence="3">Uncharacterized protein</fullName>
    </submittedName>
</protein>
<dbReference type="EMBL" id="CP013694">
    <property type="protein sequence ID" value="ALU30377.1"/>
    <property type="molecule type" value="Genomic_DNA"/>
</dbReference>
<name>A0A0U3GQW1_9CREN</name>
<dbReference type="AlphaFoldDB" id="A0A0U3GQW1"/>
<evidence type="ECO:0000313" key="4">
    <source>
        <dbReference type="Proteomes" id="UP000060043"/>
    </source>
</evidence>
<dbReference type="EMBL" id="CP013695">
    <property type="protein sequence ID" value="ALU31097.1"/>
    <property type="molecule type" value="Genomic_DNA"/>
</dbReference>
<sequence length="118" mass="14022">MFAPLLDIIHDMNEEKIVEAADKLLKLLKDTQKEDLLKLAYELEKEIRNLKEEDELLRFSIPELVDQLKQTIKELNEYRKRKIKLLISILVIKLSENNFLIRESVLKGKVEIKPQTYM</sequence>
<dbReference type="PaxDb" id="1435377-SUSAZ_06890"/>
<reference evidence="4 5" key="1">
    <citation type="submission" date="2015-12" db="EMBL/GenBank/DDBJ databases">
        <title>A stable core within a dynamic pangenome in Sulfolobus acidocaldarius.</title>
        <authorList>
            <person name="Anderson R."/>
            <person name="Kouris A."/>
            <person name="Seward C."/>
            <person name="Campbell K."/>
            <person name="Whitaker R."/>
        </authorList>
    </citation>
    <scope>NUCLEOTIDE SEQUENCE [LARGE SCALE GENOMIC DNA]</scope>
    <source>
        <strain evidence="2 5">GG12-C01-09</strain>
        <strain evidence="3 4">NG05B_CO5_07</strain>
    </source>
</reference>
<keyword evidence="1" id="KW-0175">Coiled coil</keyword>
<evidence type="ECO:0000313" key="2">
    <source>
        <dbReference type="EMBL" id="ALU30377.1"/>
    </source>
</evidence>
<evidence type="ECO:0000313" key="3">
    <source>
        <dbReference type="EMBL" id="ALU31097.1"/>
    </source>
</evidence>